<dbReference type="Proteomes" id="UP000030693">
    <property type="component" value="Unassembled WGS sequence"/>
</dbReference>
<name>A0A058Z2W6_FONAL</name>
<protein>
    <submittedName>
        <fullName evidence="2">Uncharacterized protein</fullName>
    </submittedName>
</protein>
<proteinExistence type="predicted"/>
<evidence type="ECO:0000313" key="3">
    <source>
        <dbReference type="Proteomes" id="UP000030693"/>
    </source>
</evidence>
<feature type="region of interest" description="Disordered" evidence="1">
    <location>
        <begin position="513"/>
        <end position="532"/>
    </location>
</feature>
<sequence>MRPRHLSNLRIPYHVKMHLVRRHALLMSSSFPPRAFSRRILDLASGDEQVAAASKKHPTPFVSDDIFPRHVRLLGQTAEGRRSRFGSRWVGMDRPPTEPSPTPSLARALPEEESMTPAERAHERSRNRSELLSLYRSIQRVGRHIAPTDPYLSSFIQAEARRQFEARVTFRPDIMRKIPPAIVAAYEASLDHQRNSLIHARAQLASLFEALSLKKVHALDNLLAMAFGRVGTLKEKFCLDVCSLPLLEDLEFSYFPEVSGLAIKSTNQEEFPLPTPCLRYIERQYASLKEGPYHALSRAYCRLMNRIPVLMSLEIPSSLPRGDLPTKLADATHAIGYGHFSSLPSSSGQADLMALSGTERPRPLGGSGYMHVGMDIASLLGESLNQRSRVPRFLTSDHQAHALAMIRQAEGPGPTHALDGRPLLLSLNEPPPSAANDVAFISDIIAYLRMTPAAVEINPAVTNIIYGYDDRKHRTEIRRLRKLYPIEHTSFFRGFEPVARFCSFSLFDAPTLPPHSAPADTQPSIRTIPGGE</sequence>
<feature type="region of interest" description="Disordered" evidence="1">
    <location>
        <begin position="87"/>
        <end position="126"/>
    </location>
</feature>
<dbReference type="AlphaFoldDB" id="A0A058Z2W6"/>
<gene>
    <name evidence="2" type="ORF">H696_05199</name>
</gene>
<evidence type="ECO:0000256" key="1">
    <source>
        <dbReference type="SAM" id="MobiDB-lite"/>
    </source>
</evidence>
<accession>A0A058Z2W6</accession>
<evidence type="ECO:0000313" key="2">
    <source>
        <dbReference type="EMBL" id="KCV68278.1"/>
    </source>
</evidence>
<keyword evidence="3" id="KW-1185">Reference proteome</keyword>
<dbReference type="GeneID" id="20529924"/>
<reference evidence="2" key="1">
    <citation type="submission" date="2013-04" db="EMBL/GenBank/DDBJ databases">
        <title>The Genome Sequence of Fonticula alba ATCC 38817.</title>
        <authorList>
            <consortium name="The Broad Institute Genomics Platform"/>
            <person name="Russ C."/>
            <person name="Cuomo C."/>
            <person name="Burger G."/>
            <person name="Gray M.W."/>
            <person name="Holland P.W.H."/>
            <person name="King N."/>
            <person name="Lang F.B.F."/>
            <person name="Roger A.J."/>
            <person name="Ruiz-Trillo I."/>
            <person name="Brown M."/>
            <person name="Walker B."/>
            <person name="Young S."/>
            <person name="Zeng Q."/>
            <person name="Gargeya S."/>
            <person name="Fitzgerald M."/>
            <person name="Haas B."/>
            <person name="Abouelleil A."/>
            <person name="Allen A.W."/>
            <person name="Alvarado L."/>
            <person name="Arachchi H.M."/>
            <person name="Berlin A.M."/>
            <person name="Chapman S.B."/>
            <person name="Gainer-Dewar J."/>
            <person name="Goldberg J."/>
            <person name="Griggs A."/>
            <person name="Gujja S."/>
            <person name="Hansen M."/>
            <person name="Howarth C."/>
            <person name="Imamovic A."/>
            <person name="Ireland A."/>
            <person name="Larimer J."/>
            <person name="McCowan C."/>
            <person name="Murphy C."/>
            <person name="Pearson M."/>
            <person name="Poon T.W."/>
            <person name="Priest M."/>
            <person name="Roberts A."/>
            <person name="Saif S."/>
            <person name="Shea T."/>
            <person name="Sisk P."/>
            <person name="Sykes S."/>
            <person name="Wortman J."/>
            <person name="Nusbaum C."/>
            <person name="Birren B."/>
        </authorList>
    </citation>
    <scope>NUCLEOTIDE SEQUENCE [LARGE SCALE GENOMIC DNA]</scope>
    <source>
        <strain evidence="2">ATCC 38817</strain>
    </source>
</reference>
<organism evidence="2">
    <name type="scientific">Fonticula alba</name>
    <name type="common">Slime mold</name>
    <dbReference type="NCBI Taxonomy" id="691883"/>
    <lineage>
        <taxon>Eukaryota</taxon>
        <taxon>Rotosphaerida</taxon>
        <taxon>Fonticulaceae</taxon>
        <taxon>Fonticula</taxon>
    </lineage>
</organism>
<dbReference type="EMBL" id="KB932209">
    <property type="protein sequence ID" value="KCV68278.1"/>
    <property type="molecule type" value="Genomic_DNA"/>
</dbReference>
<dbReference type="RefSeq" id="XP_009497332.1">
    <property type="nucleotide sequence ID" value="XM_009499057.1"/>
</dbReference>